<dbReference type="Proteomes" id="UP001291309">
    <property type="component" value="Unassembled WGS sequence"/>
</dbReference>
<dbReference type="Pfam" id="PF18050">
    <property type="entry name" value="Cyclophil_like2"/>
    <property type="match status" value="1"/>
</dbReference>
<dbReference type="InterPro" id="IPR029000">
    <property type="entry name" value="Cyclophilin-like_dom_sf"/>
</dbReference>
<evidence type="ECO:0000313" key="2">
    <source>
        <dbReference type="EMBL" id="MDY7227054.1"/>
    </source>
</evidence>
<feature type="domain" description="Cyclophilin-like" evidence="1">
    <location>
        <begin position="6"/>
        <end position="113"/>
    </location>
</feature>
<dbReference type="InterPro" id="IPR041183">
    <property type="entry name" value="Cyclophilin-like"/>
</dbReference>
<dbReference type="Gene3D" id="2.40.100.20">
    <property type="match status" value="1"/>
</dbReference>
<evidence type="ECO:0000259" key="1">
    <source>
        <dbReference type="Pfam" id="PF18050"/>
    </source>
</evidence>
<reference evidence="2 3" key="1">
    <citation type="submission" date="2023-12" db="EMBL/GenBank/DDBJ databases">
        <title>the genome sequence of Hyalangium sp. s54d21.</title>
        <authorList>
            <person name="Zhang X."/>
        </authorList>
    </citation>
    <scope>NUCLEOTIDE SEQUENCE [LARGE SCALE GENOMIC DNA]</scope>
    <source>
        <strain evidence="3">s54d21</strain>
    </source>
</reference>
<gene>
    <name evidence="2" type="ORF">SYV04_11660</name>
</gene>
<organism evidence="2 3">
    <name type="scientific">Hyalangium rubrum</name>
    <dbReference type="NCBI Taxonomy" id="3103134"/>
    <lineage>
        <taxon>Bacteria</taxon>
        <taxon>Pseudomonadati</taxon>
        <taxon>Myxococcota</taxon>
        <taxon>Myxococcia</taxon>
        <taxon>Myxococcales</taxon>
        <taxon>Cystobacterineae</taxon>
        <taxon>Archangiaceae</taxon>
        <taxon>Hyalangium</taxon>
    </lineage>
</organism>
<dbReference type="RefSeq" id="WP_321545770.1">
    <property type="nucleotide sequence ID" value="NZ_JAXIVS010000003.1"/>
</dbReference>
<dbReference type="SUPFAM" id="SSF50891">
    <property type="entry name" value="Cyclophilin-like"/>
    <property type="match status" value="1"/>
</dbReference>
<name>A0ABU5H2C9_9BACT</name>
<evidence type="ECO:0000313" key="3">
    <source>
        <dbReference type="Proteomes" id="UP001291309"/>
    </source>
</evidence>
<protein>
    <submittedName>
        <fullName evidence="2">Cyclophilin-like fold protein</fullName>
    </submittedName>
</protein>
<keyword evidence="3" id="KW-1185">Reference proteome</keyword>
<comment type="caution">
    <text evidence="2">The sequence shown here is derived from an EMBL/GenBank/DDBJ whole genome shotgun (WGS) entry which is preliminary data.</text>
</comment>
<dbReference type="EMBL" id="JAXIVS010000003">
    <property type="protein sequence ID" value="MDY7227054.1"/>
    <property type="molecule type" value="Genomic_DNA"/>
</dbReference>
<sequence>MKIRLILGETVLTATLHDNATARDFAALLPLTLTLTDYAATEKISYLPRKLSTKGAPASSGGKAGAITYYAPWGNLALFHKDSDPASGLITLGTLDNGVEALRKPGPLQVRFERAE</sequence>
<accession>A0ABU5H2C9</accession>
<proteinExistence type="predicted"/>